<feature type="region of interest" description="Disordered" evidence="1">
    <location>
        <begin position="62"/>
        <end position="100"/>
    </location>
</feature>
<sequence>MGQSLKANSTFIQGPNISYIGREGLEETSLGLEFIVERRHFRRGDLKLKCLASIATVYWNSNEESVEGDRPPRPPVMEVKDNQPHSSRADMVQGCPKLYG</sequence>
<dbReference type="EnsemblMetazoa" id="RPRC001498-RA">
    <property type="protein sequence ID" value="RPRC001498-PA"/>
    <property type="gene ID" value="RPRC001498"/>
</dbReference>
<keyword evidence="3" id="KW-1185">Reference proteome</keyword>
<dbReference type="InParanoid" id="T1HBT6"/>
<reference evidence="2" key="1">
    <citation type="submission" date="2015-05" db="UniProtKB">
        <authorList>
            <consortium name="EnsemblMetazoa"/>
        </authorList>
    </citation>
    <scope>IDENTIFICATION</scope>
</reference>
<evidence type="ECO:0000313" key="3">
    <source>
        <dbReference type="Proteomes" id="UP000015103"/>
    </source>
</evidence>
<dbReference type="Proteomes" id="UP000015103">
    <property type="component" value="Unassembled WGS sequence"/>
</dbReference>
<evidence type="ECO:0000256" key="1">
    <source>
        <dbReference type="SAM" id="MobiDB-lite"/>
    </source>
</evidence>
<accession>T1HBT6</accession>
<dbReference type="HOGENOM" id="CLU_2309443_0_0_1"/>
<dbReference type="OMA" id="TFIQGPN"/>
<dbReference type="PANTHER" id="PTHR21261:SF15">
    <property type="entry name" value="BEATEN PATH IIIA, ISOFORM D-RELATED"/>
    <property type="match status" value="1"/>
</dbReference>
<name>T1HBT6_RHOPR</name>
<dbReference type="STRING" id="13249.T1HBT6"/>
<feature type="compositionally biased region" description="Basic and acidic residues" evidence="1">
    <location>
        <begin position="67"/>
        <end position="83"/>
    </location>
</feature>
<protein>
    <submittedName>
        <fullName evidence="2">Uncharacterized protein</fullName>
    </submittedName>
</protein>
<evidence type="ECO:0000313" key="2">
    <source>
        <dbReference type="EnsemblMetazoa" id="RPRC001498-PA"/>
    </source>
</evidence>
<dbReference type="VEuPathDB" id="VectorBase:RPRC001498"/>
<dbReference type="PANTHER" id="PTHR21261">
    <property type="entry name" value="BEAT PROTEIN"/>
    <property type="match status" value="1"/>
</dbReference>
<dbReference type="EMBL" id="ACPB03014233">
    <property type="status" value="NOT_ANNOTATED_CDS"/>
    <property type="molecule type" value="Genomic_DNA"/>
</dbReference>
<organism evidence="2 3">
    <name type="scientific">Rhodnius prolixus</name>
    <name type="common">Triatomid bug</name>
    <dbReference type="NCBI Taxonomy" id="13249"/>
    <lineage>
        <taxon>Eukaryota</taxon>
        <taxon>Metazoa</taxon>
        <taxon>Ecdysozoa</taxon>
        <taxon>Arthropoda</taxon>
        <taxon>Hexapoda</taxon>
        <taxon>Insecta</taxon>
        <taxon>Pterygota</taxon>
        <taxon>Neoptera</taxon>
        <taxon>Paraneoptera</taxon>
        <taxon>Hemiptera</taxon>
        <taxon>Heteroptera</taxon>
        <taxon>Panheteroptera</taxon>
        <taxon>Cimicomorpha</taxon>
        <taxon>Reduviidae</taxon>
        <taxon>Triatominae</taxon>
        <taxon>Rhodnius</taxon>
    </lineage>
</organism>
<proteinExistence type="predicted"/>
<dbReference type="AlphaFoldDB" id="T1HBT6"/>